<keyword evidence="4" id="KW-1185">Reference proteome</keyword>
<dbReference type="AlphaFoldDB" id="A0A2Z6RWR1"/>
<dbReference type="CDD" id="cd18186">
    <property type="entry name" value="BTB_POZ_ZBTB_KLHL-like"/>
    <property type="match status" value="1"/>
</dbReference>
<dbReference type="Gene3D" id="3.30.710.10">
    <property type="entry name" value="Potassium Channel Kv1.1, Chain A"/>
    <property type="match status" value="1"/>
</dbReference>
<reference evidence="3" key="2">
    <citation type="submission" date="2019-10" db="EMBL/GenBank/DDBJ databases">
        <title>Conservation and host-specific expression of non-tandemly repeated heterogenous ribosome RNA gene in arbuscular mycorrhizal fungi.</title>
        <authorList>
            <person name="Maeda T."/>
            <person name="Kobayashi Y."/>
            <person name="Nakagawa T."/>
            <person name="Ezawa T."/>
            <person name="Yamaguchi K."/>
            <person name="Bino T."/>
            <person name="Nishimoto Y."/>
            <person name="Shigenobu S."/>
            <person name="Kawaguchi M."/>
        </authorList>
    </citation>
    <scope>NUCLEOTIDE SEQUENCE</scope>
    <source>
        <strain evidence="3">HR1</strain>
    </source>
</reference>
<dbReference type="Proteomes" id="UP000615446">
    <property type="component" value="Unassembled WGS sequence"/>
</dbReference>
<sequence>MSSDILLLARLSENFSNLLLNSENNYDMIINVGSESNFKTFYAHSLILSSQSKYFQTALSSDWIKKDGDKIIFDKPNISPTNFDIILKHLYCGAVSLNELTPSELLDLLSSTDEFMLPELMNFTEFHLLSLADSWVKSDLIKIYLFSQKFLECKNLQEFCAQKICESPELIFKSNDFIDLSEEILINLLKRDDLNMDEVKIWEYVIHWGVHKCSNNLSEKNVNEWEKENFHELWEIVKNLAELIRFNDISKENFSNVVKPYSLMFPREMYENLLWNYIMPQEFNKPSRNKKFLAFGQTPKPTGFGFGSSKPAQSGFGGFGLTTQPATGGFGFGQATQPTGFSSFGQATQPTGYSSFGQATQPTGFSGFGLPTTTSASGFGFGQSTTTSASGGFGFGQTRR</sequence>
<protein>
    <recommendedName>
        <fullName evidence="1">BTB domain-containing protein</fullName>
    </recommendedName>
</protein>
<dbReference type="InterPro" id="IPR011333">
    <property type="entry name" value="SKP1/BTB/POZ_sf"/>
</dbReference>
<organism evidence="2 4">
    <name type="scientific">Rhizophagus clarus</name>
    <dbReference type="NCBI Taxonomy" id="94130"/>
    <lineage>
        <taxon>Eukaryota</taxon>
        <taxon>Fungi</taxon>
        <taxon>Fungi incertae sedis</taxon>
        <taxon>Mucoromycota</taxon>
        <taxon>Glomeromycotina</taxon>
        <taxon>Glomeromycetes</taxon>
        <taxon>Glomerales</taxon>
        <taxon>Glomeraceae</taxon>
        <taxon>Rhizophagus</taxon>
    </lineage>
</organism>
<evidence type="ECO:0000313" key="4">
    <source>
        <dbReference type="Proteomes" id="UP000247702"/>
    </source>
</evidence>
<dbReference type="InterPro" id="IPR000210">
    <property type="entry name" value="BTB/POZ_dom"/>
</dbReference>
<dbReference type="Gene3D" id="1.25.40.420">
    <property type="match status" value="1"/>
</dbReference>
<evidence type="ECO:0000313" key="2">
    <source>
        <dbReference type="EMBL" id="GBC07386.1"/>
    </source>
</evidence>
<dbReference type="Pfam" id="PF07707">
    <property type="entry name" value="BACK"/>
    <property type="match status" value="1"/>
</dbReference>
<dbReference type="SMART" id="SM00225">
    <property type="entry name" value="BTB"/>
    <property type="match status" value="1"/>
</dbReference>
<gene>
    <name evidence="3" type="ORF">RCL2_002161800</name>
    <name evidence="2" type="ORF">RclHR1_07420010</name>
</gene>
<dbReference type="Proteomes" id="UP000247702">
    <property type="component" value="Unassembled WGS sequence"/>
</dbReference>
<dbReference type="OrthoDB" id="2319901at2759"/>
<evidence type="ECO:0000259" key="1">
    <source>
        <dbReference type="PROSITE" id="PS50097"/>
    </source>
</evidence>
<evidence type="ECO:0000313" key="3">
    <source>
        <dbReference type="EMBL" id="GES94922.1"/>
    </source>
</evidence>
<dbReference type="STRING" id="94130.A0A2Z6RWR1"/>
<dbReference type="PANTHER" id="PTHR45774">
    <property type="entry name" value="BTB/POZ DOMAIN-CONTAINING"/>
    <property type="match status" value="1"/>
</dbReference>
<dbReference type="EMBL" id="BLAL01000239">
    <property type="protein sequence ID" value="GES94922.1"/>
    <property type="molecule type" value="Genomic_DNA"/>
</dbReference>
<reference evidence="2 4" key="1">
    <citation type="submission" date="2017-11" db="EMBL/GenBank/DDBJ databases">
        <title>The genome of Rhizophagus clarus HR1 reveals common genetic basis of auxotrophy among arbuscular mycorrhizal fungi.</title>
        <authorList>
            <person name="Kobayashi Y."/>
        </authorList>
    </citation>
    <scope>NUCLEOTIDE SEQUENCE [LARGE SCALE GENOMIC DNA]</scope>
    <source>
        <strain evidence="2 4">HR1</strain>
    </source>
</reference>
<name>A0A2Z6RWR1_9GLOM</name>
<dbReference type="EMBL" id="BEXD01004140">
    <property type="protein sequence ID" value="GBC07386.1"/>
    <property type="molecule type" value="Genomic_DNA"/>
</dbReference>
<accession>A0A2Z6RWR1</accession>
<dbReference type="PANTHER" id="PTHR45774:SF3">
    <property type="entry name" value="BTB (POZ) DOMAIN-CONTAINING 2B-RELATED"/>
    <property type="match status" value="1"/>
</dbReference>
<dbReference type="SMART" id="SM00875">
    <property type="entry name" value="BACK"/>
    <property type="match status" value="1"/>
</dbReference>
<dbReference type="PROSITE" id="PS50097">
    <property type="entry name" value="BTB"/>
    <property type="match status" value="1"/>
</dbReference>
<proteinExistence type="predicted"/>
<feature type="domain" description="BTB" evidence="1">
    <location>
        <begin position="26"/>
        <end position="99"/>
    </location>
</feature>
<comment type="caution">
    <text evidence="2">The sequence shown here is derived from an EMBL/GenBank/DDBJ whole genome shotgun (WGS) entry which is preliminary data.</text>
</comment>
<dbReference type="SUPFAM" id="SSF54695">
    <property type="entry name" value="POZ domain"/>
    <property type="match status" value="1"/>
</dbReference>
<dbReference type="Pfam" id="PF00651">
    <property type="entry name" value="BTB"/>
    <property type="match status" value="1"/>
</dbReference>
<dbReference type="InterPro" id="IPR011705">
    <property type="entry name" value="BACK"/>
</dbReference>